<evidence type="ECO:0000256" key="10">
    <source>
        <dbReference type="ARBA" id="ARBA00023284"/>
    </source>
</evidence>
<dbReference type="InterPro" id="IPR005788">
    <property type="entry name" value="PDI_thioredoxin-like_dom"/>
</dbReference>
<dbReference type="WBParaSite" id="ALUE_0000089901-mRNA-1">
    <property type="protein sequence ID" value="ALUE_0000089901-mRNA-1"/>
    <property type="gene ID" value="ALUE_0000089901"/>
</dbReference>
<dbReference type="InterPro" id="IPR017937">
    <property type="entry name" value="Thioredoxin_CS"/>
</dbReference>
<dbReference type="Gene3D" id="3.40.30.10">
    <property type="entry name" value="Glutaredoxin"/>
    <property type="match status" value="2"/>
</dbReference>
<dbReference type="Pfam" id="PF00085">
    <property type="entry name" value="Thioredoxin"/>
    <property type="match status" value="2"/>
</dbReference>
<organism evidence="13 14">
    <name type="scientific">Ascaris lumbricoides</name>
    <name type="common">Giant roundworm</name>
    <dbReference type="NCBI Taxonomy" id="6252"/>
    <lineage>
        <taxon>Eukaryota</taxon>
        <taxon>Metazoa</taxon>
        <taxon>Ecdysozoa</taxon>
        <taxon>Nematoda</taxon>
        <taxon>Chromadorea</taxon>
        <taxon>Rhabditida</taxon>
        <taxon>Spirurina</taxon>
        <taxon>Ascaridomorpha</taxon>
        <taxon>Ascaridoidea</taxon>
        <taxon>Ascarididae</taxon>
        <taxon>Ascaris</taxon>
    </lineage>
</organism>
<keyword evidence="10" id="KW-0676">Redox-active center</keyword>
<dbReference type="CDD" id="cd02961">
    <property type="entry name" value="PDI_a_family"/>
    <property type="match status" value="1"/>
</dbReference>
<proteinExistence type="inferred from homology"/>
<dbReference type="GO" id="GO:0003756">
    <property type="term" value="F:protein disulfide isomerase activity"/>
    <property type="evidence" value="ECO:0007669"/>
    <property type="project" value="UniProtKB-EC"/>
</dbReference>
<comment type="catalytic activity">
    <reaction evidence="1">
        <text>Catalyzes the rearrangement of -S-S- bonds in proteins.</text>
        <dbReference type="EC" id="5.3.4.1"/>
    </reaction>
</comment>
<evidence type="ECO:0000256" key="5">
    <source>
        <dbReference type="ARBA" id="ARBA00022729"/>
    </source>
</evidence>
<dbReference type="PROSITE" id="PS51352">
    <property type="entry name" value="THIOREDOXIN_2"/>
    <property type="match status" value="1"/>
</dbReference>
<feature type="domain" description="Thioredoxin" evidence="12">
    <location>
        <begin position="77"/>
        <end position="189"/>
    </location>
</feature>
<dbReference type="InterPro" id="IPR036249">
    <property type="entry name" value="Thioredoxin-like_sf"/>
</dbReference>
<keyword evidence="5" id="KW-0732">Signal</keyword>
<dbReference type="EC" id="5.3.4.1" evidence="4"/>
<dbReference type="NCBIfam" id="TIGR01126">
    <property type="entry name" value="pdi_dom"/>
    <property type="match status" value="1"/>
</dbReference>
<name>A0A0M3HHA4_ASCLU</name>
<evidence type="ECO:0000256" key="6">
    <source>
        <dbReference type="ARBA" id="ARBA00022737"/>
    </source>
</evidence>
<dbReference type="AlphaFoldDB" id="A0A0M3HHA4"/>
<reference evidence="14" key="1">
    <citation type="submission" date="2017-02" db="UniProtKB">
        <authorList>
            <consortium name="WormBaseParasite"/>
        </authorList>
    </citation>
    <scope>IDENTIFICATION</scope>
</reference>
<dbReference type="Proteomes" id="UP000036681">
    <property type="component" value="Unplaced"/>
</dbReference>
<sequence length="189" mass="21198">FHNFPRCGHCKALAPEYIKAAEQLTIPLVKVDATVETELATRFGVNGYPTLKFWHESTDPIDYDGPRDADGKSYIRIDPNYKPPPEEVIALTKETFDEVIGSRPLALVEFYAPWCGHCKKLAPEYEKAAKTLKAKGEDILLAKVDATVEKTLAEMYSVSGFPTLHIFRYGKRFDYNGPRTAEGLILLTS</sequence>
<accession>A0A0M3HHA4</accession>
<evidence type="ECO:0000256" key="3">
    <source>
        <dbReference type="ARBA" id="ARBA00006347"/>
    </source>
</evidence>
<evidence type="ECO:0000256" key="7">
    <source>
        <dbReference type="ARBA" id="ARBA00022824"/>
    </source>
</evidence>
<evidence type="ECO:0000313" key="14">
    <source>
        <dbReference type="WBParaSite" id="ALUE_0000089901-mRNA-1"/>
    </source>
</evidence>
<dbReference type="PRINTS" id="PR00421">
    <property type="entry name" value="THIOREDOXIN"/>
</dbReference>
<evidence type="ECO:0000313" key="13">
    <source>
        <dbReference type="Proteomes" id="UP000036681"/>
    </source>
</evidence>
<comment type="subcellular location">
    <subcellularLocation>
        <location evidence="2">Endoplasmic reticulum lumen</location>
    </subcellularLocation>
</comment>
<dbReference type="SUPFAM" id="SSF52833">
    <property type="entry name" value="Thioredoxin-like"/>
    <property type="match status" value="2"/>
</dbReference>
<keyword evidence="9" id="KW-0413">Isomerase</keyword>
<dbReference type="InterPro" id="IPR013766">
    <property type="entry name" value="Thioredoxin_domain"/>
</dbReference>
<comment type="similarity">
    <text evidence="3 11">Belongs to the protein disulfide isomerase family.</text>
</comment>
<evidence type="ECO:0000256" key="2">
    <source>
        <dbReference type="ARBA" id="ARBA00004319"/>
    </source>
</evidence>
<protein>
    <recommendedName>
        <fullName evidence="4">protein disulfide-isomerase</fullName>
        <ecNumber evidence="4">5.3.4.1</ecNumber>
    </recommendedName>
</protein>
<evidence type="ECO:0000256" key="1">
    <source>
        <dbReference type="ARBA" id="ARBA00001182"/>
    </source>
</evidence>
<dbReference type="PROSITE" id="PS00194">
    <property type="entry name" value="THIOREDOXIN_1"/>
    <property type="match status" value="1"/>
</dbReference>
<dbReference type="GO" id="GO:0005788">
    <property type="term" value="C:endoplasmic reticulum lumen"/>
    <property type="evidence" value="ECO:0007669"/>
    <property type="project" value="UniProtKB-SubCell"/>
</dbReference>
<dbReference type="FunFam" id="3.40.30.10:FF:000017">
    <property type="entry name" value="Protein disulfide-isomerase A4"/>
    <property type="match status" value="1"/>
</dbReference>
<dbReference type="GO" id="GO:0006457">
    <property type="term" value="P:protein folding"/>
    <property type="evidence" value="ECO:0007669"/>
    <property type="project" value="TreeGrafter"/>
</dbReference>
<evidence type="ECO:0000256" key="11">
    <source>
        <dbReference type="RuleBase" id="RU004208"/>
    </source>
</evidence>
<dbReference type="PANTHER" id="PTHR18929">
    <property type="entry name" value="PROTEIN DISULFIDE ISOMERASE"/>
    <property type="match status" value="1"/>
</dbReference>
<dbReference type="GO" id="GO:0034976">
    <property type="term" value="P:response to endoplasmic reticulum stress"/>
    <property type="evidence" value="ECO:0007669"/>
    <property type="project" value="TreeGrafter"/>
</dbReference>
<evidence type="ECO:0000256" key="9">
    <source>
        <dbReference type="ARBA" id="ARBA00023235"/>
    </source>
</evidence>
<keyword evidence="13" id="KW-1185">Reference proteome</keyword>
<evidence type="ECO:0000259" key="12">
    <source>
        <dbReference type="PROSITE" id="PS51352"/>
    </source>
</evidence>
<keyword evidence="7" id="KW-0256">Endoplasmic reticulum</keyword>
<keyword evidence="8" id="KW-1015">Disulfide bond</keyword>
<keyword evidence="6" id="KW-0677">Repeat</keyword>
<evidence type="ECO:0000256" key="4">
    <source>
        <dbReference type="ARBA" id="ARBA00012723"/>
    </source>
</evidence>
<evidence type="ECO:0000256" key="8">
    <source>
        <dbReference type="ARBA" id="ARBA00023157"/>
    </source>
</evidence>
<dbReference type="PANTHER" id="PTHR18929:SF210">
    <property type="entry name" value="PROTEIN DISULFIDE-ISOMERASE A4"/>
    <property type="match status" value="1"/>
</dbReference>